<dbReference type="AlphaFoldDB" id="A0A1T4P578"/>
<organism evidence="1 2">
    <name type="scientific">Consotaella salsifontis</name>
    <dbReference type="NCBI Taxonomy" id="1365950"/>
    <lineage>
        <taxon>Bacteria</taxon>
        <taxon>Pseudomonadati</taxon>
        <taxon>Pseudomonadota</taxon>
        <taxon>Alphaproteobacteria</taxon>
        <taxon>Hyphomicrobiales</taxon>
        <taxon>Aurantimonadaceae</taxon>
        <taxon>Consotaella</taxon>
    </lineage>
</organism>
<gene>
    <name evidence="1" type="ORF">SAMN05428963_103345</name>
</gene>
<sequence length="242" mass="26854">MLVGRLYDRVGQIFVQGRPFLNCAQVPARACNASLFRRSSRSLIPKLSQQPFCHGCWARWARFSRPIDAFIPRRIRDALRDPVGRTWAGTAHRMNSSVGDVDSVDQVQRSTEAQGPLFATPAERDRTKWDEAMILLEEAGRCKAGGADCRSMPLPSRGATGQTPVFPARGPSLLALSMSIGKRKRYTKHRDRLTEKKNLSMVALSIGPIKRLGVLLLGRGRRCPHLSDGNASSARSKDRYVA</sequence>
<reference evidence="1 2" key="1">
    <citation type="submission" date="2017-02" db="EMBL/GenBank/DDBJ databases">
        <authorList>
            <person name="Peterson S.W."/>
        </authorList>
    </citation>
    <scope>NUCLEOTIDE SEQUENCE [LARGE SCALE GENOMIC DNA]</scope>
    <source>
        <strain evidence="1 2">USBA 369</strain>
    </source>
</reference>
<protein>
    <submittedName>
        <fullName evidence="1">Uncharacterized protein</fullName>
    </submittedName>
</protein>
<evidence type="ECO:0000313" key="1">
    <source>
        <dbReference type="EMBL" id="SJZ86654.1"/>
    </source>
</evidence>
<proteinExistence type="predicted"/>
<keyword evidence="2" id="KW-1185">Reference proteome</keyword>
<dbReference type="EMBL" id="FUXL01000003">
    <property type="protein sequence ID" value="SJZ86654.1"/>
    <property type="molecule type" value="Genomic_DNA"/>
</dbReference>
<accession>A0A1T4P578</accession>
<dbReference type="Proteomes" id="UP000190135">
    <property type="component" value="Unassembled WGS sequence"/>
</dbReference>
<evidence type="ECO:0000313" key="2">
    <source>
        <dbReference type="Proteomes" id="UP000190135"/>
    </source>
</evidence>
<name>A0A1T4P578_9HYPH</name>
<dbReference type="STRING" id="1365950.SAMN05428963_103345"/>